<feature type="signal peptide" evidence="1">
    <location>
        <begin position="1"/>
        <end position="19"/>
    </location>
</feature>
<protein>
    <recommendedName>
        <fullName evidence="2">Outer membrane protein beta-barrel domain-containing protein</fullName>
    </recommendedName>
</protein>
<gene>
    <name evidence="3" type="ORF">BN938_1178</name>
</gene>
<organism evidence="3 4">
    <name type="scientific">Mucinivorans hirudinis</name>
    <dbReference type="NCBI Taxonomy" id="1433126"/>
    <lineage>
        <taxon>Bacteria</taxon>
        <taxon>Pseudomonadati</taxon>
        <taxon>Bacteroidota</taxon>
        <taxon>Bacteroidia</taxon>
        <taxon>Bacteroidales</taxon>
        <taxon>Rikenellaceae</taxon>
        <taxon>Mucinivorans</taxon>
    </lineage>
</organism>
<accession>A0A060R7P1</accession>
<sequence>MKKILLTILIVAGCAGASAQKYFQGWGIKAGANLSTFADNLGNRLPYGNNVGWVAGVTTDWRFGSIAGVSGEILYSAVGGTAELKGDINVKEIVSYIMLPVMGKIYITDELTFKAGVQLAVFAAATDKVKGATGNESYNIINRYRAMDFALPAALNYQFRNGLNFELRYTYGLTSACRESKILELADAQIYNRYLTFTIGYKF</sequence>
<dbReference type="EMBL" id="HG934468">
    <property type="protein sequence ID" value="CDN31272.1"/>
    <property type="molecule type" value="Genomic_DNA"/>
</dbReference>
<feature type="domain" description="Outer membrane protein beta-barrel" evidence="2">
    <location>
        <begin position="25"/>
        <end position="175"/>
    </location>
</feature>
<dbReference type="AlphaFoldDB" id="A0A060R7P1"/>
<dbReference type="Proteomes" id="UP000027616">
    <property type="component" value="Chromosome I"/>
</dbReference>
<evidence type="ECO:0000259" key="2">
    <source>
        <dbReference type="Pfam" id="PF13568"/>
    </source>
</evidence>
<dbReference type="eggNOG" id="COG3637">
    <property type="taxonomic scope" value="Bacteria"/>
</dbReference>
<proteinExistence type="predicted"/>
<dbReference type="InterPro" id="IPR025665">
    <property type="entry name" value="Beta-barrel_OMP_2"/>
</dbReference>
<evidence type="ECO:0000313" key="3">
    <source>
        <dbReference type="EMBL" id="CDN31272.1"/>
    </source>
</evidence>
<keyword evidence="1" id="KW-0732">Signal</keyword>
<dbReference type="STRING" id="1433126.BN938_1178"/>
<dbReference type="KEGG" id="rbc:BN938_1178"/>
<reference evidence="3 4" key="1">
    <citation type="journal article" date="2015" name="Genome Announc.">
        <title>Complete Genome Sequence of the Novel Leech Symbiont Mucinivorans hirudinis M3T.</title>
        <authorList>
            <person name="Nelson M.C."/>
            <person name="Bomar L."/>
            <person name="Graf J."/>
        </authorList>
    </citation>
    <scope>NUCLEOTIDE SEQUENCE [LARGE SCALE GENOMIC DNA]</scope>
    <source>
        <strain evidence="4">M3</strain>
    </source>
</reference>
<dbReference type="Pfam" id="PF13568">
    <property type="entry name" value="OMP_b-brl_2"/>
    <property type="match status" value="1"/>
</dbReference>
<feature type="chain" id="PRO_5001589434" description="Outer membrane protein beta-barrel domain-containing protein" evidence="1">
    <location>
        <begin position="20"/>
        <end position="203"/>
    </location>
</feature>
<keyword evidence="4" id="KW-1185">Reference proteome</keyword>
<name>A0A060R7P1_9BACT</name>
<dbReference type="OrthoDB" id="1011633at2"/>
<evidence type="ECO:0000313" key="4">
    <source>
        <dbReference type="Proteomes" id="UP000027616"/>
    </source>
</evidence>
<evidence type="ECO:0000256" key="1">
    <source>
        <dbReference type="SAM" id="SignalP"/>
    </source>
</evidence>
<dbReference type="HOGENOM" id="CLU_082049_0_0_10"/>